<dbReference type="EMBL" id="VSRR010002652">
    <property type="protein sequence ID" value="MPC32570.1"/>
    <property type="molecule type" value="Genomic_DNA"/>
</dbReference>
<dbReference type="Proteomes" id="UP000324222">
    <property type="component" value="Unassembled WGS sequence"/>
</dbReference>
<gene>
    <name evidence="1" type="ORF">E2C01_025885</name>
</gene>
<proteinExistence type="predicted"/>
<protein>
    <submittedName>
        <fullName evidence="1">Uncharacterized protein</fullName>
    </submittedName>
</protein>
<sequence length="64" mass="7152">MPLLTASANRRLSLVANDPNFPRGGCSKEIIGMREDEELNFGTPLRDKIDPWGPSYHIILFLAP</sequence>
<evidence type="ECO:0000313" key="1">
    <source>
        <dbReference type="EMBL" id="MPC32570.1"/>
    </source>
</evidence>
<dbReference type="AlphaFoldDB" id="A0A5B7EE46"/>
<comment type="caution">
    <text evidence="1">The sequence shown here is derived from an EMBL/GenBank/DDBJ whole genome shotgun (WGS) entry which is preliminary data.</text>
</comment>
<evidence type="ECO:0000313" key="2">
    <source>
        <dbReference type="Proteomes" id="UP000324222"/>
    </source>
</evidence>
<keyword evidence="2" id="KW-1185">Reference proteome</keyword>
<name>A0A5B7EE46_PORTR</name>
<accession>A0A5B7EE46</accession>
<reference evidence="1 2" key="1">
    <citation type="submission" date="2019-05" db="EMBL/GenBank/DDBJ databases">
        <title>Another draft genome of Portunus trituberculatus and its Hox gene families provides insights of decapod evolution.</title>
        <authorList>
            <person name="Jeong J.-H."/>
            <person name="Song I."/>
            <person name="Kim S."/>
            <person name="Choi T."/>
            <person name="Kim D."/>
            <person name="Ryu S."/>
            <person name="Kim W."/>
        </authorList>
    </citation>
    <scope>NUCLEOTIDE SEQUENCE [LARGE SCALE GENOMIC DNA]</scope>
    <source>
        <tissue evidence="1">Muscle</tissue>
    </source>
</reference>
<organism evidence="1 2">
    <name type="scientific">Portunus trituberculatus</name>
    <name type="common">Swimming crab</name>
    <name type="synonym">Neptunus trituberculatus</name>
    <dbReference type="NCBI Taxonomy" id="210409"/>
    <lineage>
        <taxon>Eukaryota</taxon>
        <taxon>Metazoa</taxon>
        <taxon>Ecdysozoa</taxon>
        <taxon>Arthropoda</taxon>
        <taxon>Crustacea</taxon>
        <taxon>Multicrustacea</taxon>
        <taxon>Malacostraca</taxon>
        <taxon>Eumalacostraca</taxon>
        <taxon>Eucarida</taxon>
        <taxon>Decapoda</taxon>
        <taxon>Pleocyemata</taxon>
        <taxon>Brachyura</taxon>
        <taxon>Eubrachyura</taxon>
        <taxon>Portunoidea</taxon>
        <taxon>Portunidae</taxon>
        <taxon>Portuninae</taxon>
        <taxon>Portunus</taxon>
    </lineage>
</organism>